<sequence>MTQRALSYHDVLLRQQDVDLLRGNRWLNDQIISFCFEFLQQEVVKNNYDVLLMGPSIAFLLQSADEALAEVITQPLQLDQRQLILFPINNNPEVNVANGGSHWSLMTYERNRSVFSHFTSMAGANDHPAQSLASRMKSLLRDPGATWCVATTPQQKNGDDCGVYTAAMAEEAVVMFLQRASLEQLEVTLEKKLTPSAVTSWRLTLLHRISKLQTEQA</sequence>
<keyword evidence="3" id="KW-0378">Hydrolase</keyword>
<keyword evidence="7" id="KW-1185">Reference proteome</keyword>
<comment type="similarity">
    <text evidence="1">Belongs to the peptidase C48 family.</text>
</comment>
<dbReference type="EMBL" id="JALJOS010000004">
    <property type="protein sequence ID" value="KAK9840308.1"/>
    <property type="molecule type" value="Genomic_DNA"/>
</dbReference>
<dbReference type="InterPro" id="IPR003653">
    <property type="entry name" value="Peptidase_C48_C"/>
</dbReference>
<reference evidence="6 7" key="1">
    <citation type="journal article" date="2024" name="Nat. Commun.">
        <title>Phylogenomics reveals the evolutionary origins of lichenization in chlorophyte algae.</title>
        <authorList>
            <person name="Puginier C."/>
            <person name="Libourel C."/>
            <person name="Otte J."/>
            <person name="Skaloud P."/>
            <person name="Haon M."/>
            <person name="Grisel S."/>
            <person name="Petersen M."/>
            <person name="Berrin J.G."/>
            <person name="Delaux P.M."/>
            <person name="Dal Grande F."/>
            <person name="Keller J."/>
        </authorList>
    </citation>
    <scope>NUCLEOTIDE SEQUENCE [LARGE SCALE GENOMIC DNA]</scope>
    <source>
        <strain evidence="6 7">SAG 2145</strain>
    </source>
</reference>
<dbReference type="GO" id="GO:0019784">
    <property type="term" value="F:deNEDDylase activity"/>
    <property type="evidence" value="ECO:0007669"/>
    <property type="project" value="InterPro"/>
</dbReference>
<evidence type="ECO:0000256" key="2">
    <source>
        <dbReference type="ARBA" id="ARBA00022670"/>
    </source>
</evidence>
<dbReference type="PROSITE" id="PS50600">
    <property type="entry name" value="ULP_PROTEASE"/>
    <property type="match status" value="1"/>
</dbReference>
<dbReference type="InterPro" id="IPR044613">
    <property type="entry name" value="Nep1/2-like"/>
</dbReference>
<comment type="caution">
    <text evidence="6">The sequence shown here is derived from an EMBL/GenBank/DDBJ whole genome shotgun (WGS) entry which is preliminary data.</text>
</comment>
<dbReference type="PANTHER" id="PTHR46468">
    <property type="entry name" value="SENTRIN-SPECIFIC PROTEASE 8"/>
    <property type="match status" value="1"/>
</dbReference>
<dbReference type="Gene3D" id="3.40.395.10">
    <property type="entry name" value="Adenoviral Proteinase, Chain A"/>
    <property type="match status" value="1"/>
</dbReference>
<dbReference type="PANTHER" id="PTHR46468:SF1">
    <property type="entry name" value="SENTRIN-SPECIFIC PROTEASE 8"/>
    <property type="match status" value="1"/>
</dbReference>
<evidence type="ECO:0000256" key="4">
    <source>
        <dbReference type="ARBA" id="ARBA00022807"/>
    </source>
</evidence>
<dbReference type="SUPFAM" id="SSF54001">
    <property type="entry name" value="Cysteine proteinases"/>
    <property type="match status" value="1"/>
</dbReference>
<evidence type="ECO:0000313" key="6">
    <source>
        <dbReference type="EMBL" id="KAK9840308.1"/>
    </source>
</evidence>
<dbReference type="Proteomes" id="UP001438707">
    <property type="component" value="Unassembled WGS sequence"/>
</dbReference>
<evidence type="ECO:0000256" key="3">
    <source>
        <dbReference type="ARBA" id="ARBA00022801"/>
    </source>
</evidence>
<dbReference type="GO" id="GO:0008234">
    <property type="term" value="F:cysteine-type peptidase activity"/>
    <property type="evidence" value="ECO:0007669"/>
    <property type="project" value="UniProtKB-KW"/>
</dbReference>
<name>A0AAW1S2E8_9CHLO</name>
<keyword evidence="2" id="KW-0645">Protease</keyword>
<proteinExistence type="inferred from homology"/>
<dbReference type="InterPro" id="IPR038765">
    <property type="entry name" value="Papain-like_cys_pep_sf"/>
</dbReference>
<protein>
    <recommendedName>
        <fullName evidence="5">Ubiquitin-like protease family profile domain-containing protein</fullName>
    </recommendedName>
</protein>
<feature type="domain" description="Ubiquitin-like protease family profile" evidence="5">
    <location>
        <begin position="11"/>
        <end position="172"/>
    </location>
</feature>
<keyword evidence="4" id="KW-0788">Thiol protease</keyword>
<dbReference type="AlphaFoldDB" id="A0AAW1S2E8"/>
<accession>A0AAW1S2E8</accession>
<evidence type="ECO:0000256" key="1">
    <source>
        <dbReference type="ARBA" id="ARBA00005234"/>
    </source>
</evidence>
<dbReference type="GO" id="GO:0006508">
    <property type="term" value="P:proteolysis"/>
    <property type="evidence" value="ECO:0007669"/>
    <property type="project" value="UniProtKB-KW"/>
</dbReference>
<evidence type="ECO:0000259" key="5">
    <source>
        <dbReference type="PROSITE" id="PS50600"/>
    </source>
</evidence>
<dbReference type="GO" id="GO:0000338">
    <property type="term" value="P:protein deneddylation"/>
    <property type="evidence" value="ECO:0007669"/>
    <property type="project" value="TreeGrafter"/>
</dbReference>
<dbReference type="Pfam" id="PF02902">
    <property type="entry name" value="Peptidase_C48"/>
    <property type="match status" value="1"/>
</dbReference>
<evidence type="ECO:0000313" key="7">
    <source>
        <dbReference type="Proteomes" id="UP001438707"/>
    </source>
</evidence>
<gene>
    <name evidence="6" type="ORF">WJX74_007279</name>
</gene>
<organism evidence="6 7">
    <name type="scientific">Apatococcus lobatus</name>
    <dbReference type="NCBI Taxonomy" id="904363"/>
    <lineage>
        <taxon>Eukaryota</taxon>
        <taxon>Viridiplantae</taxon>
        <taxon>Chlorophyta</taxon>
        <taxon>core chlorophytes</taxon>
        <taxon>Trebouxiophyceae</taxon>
        <taxon>Chlorellales</taxon>
        <taxon>Chlorellaceae</taxon>
        <taxon>Apatococcus</taxon>
    </lineage>
</organism>